<protein>
    <submittedName>
        <fullName evidence="2">Uncharacterized protein</fullName>
    </submittedName>
</protein>
<feature type="region of interest" description="Disordered" evidence="1">
    <location>
        <begin position="1"/>
        <end position="31"/>
    </location>
</feature>
<evidence type="ECO:0000313" key="3">
    <source>
        <dbReference type="Proteomes" id="UP000077069"/>
    </source>
</evidence>
<gene>
    <name evidence="2" type="ORF">CC84DRAFT_1222017</name>
</gene>
<feature type="region of interest" description="Disordered" evidence="1">
    <location>
        <begin position="279"/>
        <end position="314"/>
    </location>
</feature>
<reference evidence="2 3" key="1">
    <citation type="submission" date="2016-05" db="EMBL/GenBank/DDBJ databases">
        <title>Comparative analysis of secretome profiles of manganese(II)-oxidizing ascomycete fungi.</title>
        <authorList>
            <consortium name="DOE Joint Genome Institute"/>
            <person name="Zeiner C.A."/>
            <person name="Purvine S.O."/>
            <person name="Zink E.M."/>
            <person name="Wu S."/>
            <person name="Pasa-Tolic L."/>
            <person name="Chaput D.L."/>
            <person name="Haridas S."/>
            <person name="Grigoriev I.V."/>
            <person name="Santelli C.M."/>
            <person name="Hansel C.M."/>
        </authorList>
    </citation>
    <scope>NUCLEOTIDE SEQUENCE [LARGE SCALE GENOMIC DNA]</scope>
    <source>
        <strain evidence="2 3">AP3s5-JAC2a</strain>
    </source>
</reference>
<sequence>MDSPNSRATTPDLSVTKGTSDMHTLPSTPKTPTLATALELTTTAQDLASGSGTPNQDIALSDSTAQAVSNAVLLPRSPVSTAQEPVASSTTTVPCAQMFAFLTRFEQLAYDKIPNANSISETMHDLDQLAESVKTYQSACSRARTYPDPKSFNVQDLLTEASFIQSTAARLAGTTETYIPTLRGWVRDIKTLMRDAGKTLRFAEGVGTSKHTEMYKLLDALGLLQDSARHVLSQSQNHSVLRQWRADSFAILVREAERLPSESSLVARRWFSNRGPKMLEAVPDTEDRPVTGPVEGLQRMPNNMGETDGVEGCP</sequence>
<dbReference type="EMBL" id="KV441559">
    <property type="protein sequence ID" value="OAG00512.1"/>
    <property type="molecule type" value="Genomic_DNA"/>
</dbReference>
<evidence type="ECO:0000313" key="2">
    <source>
        <dbReference type="EMBL" id="OAG00512.1"/>
    </source>
</evidence>
<feature type="compositionally biased region" description="Polar residues" evidence="1">
    <location>
        <begin position="1"/>
        <end position="22"/>
    </location>
</feature>
<evidence type="ECO:0000256" key="1">
    <source>
        <dbReference type="SAM" id="MobiDB-lite"/>
    </source>
</evidence>
<dbReference type="AlphaFoldDB" id="A0A177C0Z9"/>
<keyword evidence="3" id="KW-1185">Reference proteome</keyword>
<dbReference type="RefSeq" id="XP_018030877.1">
    <property type="nucleotide sequence ID" value="XM_018183320.1"/>
</dbReference>
<dbReference type="Proteomes" id="UP000077069">
    <property type="component" value="Unassembled WGS sequence"/>
</dbReference>
<accession>A0A177C0Z9</accession>
<dbReference type="InParanoid" id="A0A177C0Z9"/>
<dbReference type="OrthoDB" id="10576443at2759"/>
<name>A0A177C0Z9_9PLEO</name>
<proteinExistence type="predicted"/>
<organism evidence="2 3">
    <name type="scientific">Paraphaeosphaeria sporulosa</name>
    <dbReference type="NCBI Taxonomy" id="1460663"/>
    <lineage>
        <taxon>Eukaryota</taxon>
        <taxon>Fungi</taxon>
        <taxon>Dikarya</taxon>
        <taxon>Ascomycota</taxon>
        <taxon>Pezizomycotina</taxon>
        <taxon>Dothideomycetes</taxon>
        <taxon>Pleosporomycetidae</taxon>
        <taxon>Pleosporales</taxon>
        <taxon>Massarineae</taxon>
        <taxon>Didymosphaeriaceae</taxon>
        <taxon>Paraphaeosphaeria</taxon>
    </lineage>
</organism>
<dbReference type="GeneID" id="28766806"/>